<evidence type="ECO:0000256" key="1">
    <source>
        <dbReference type="SAM" id="Phobius"/>
    </source>
</evidence>
<sequence length="221" mass="24570">MTKGISFRHNSFHRRDAEPLINMKEWMPFDWQTASDTLRAMRDDAGPIGDDYPRSFIGIALPFFMGAIPGWFSMHGLLKADVAIPVGLIGAILAFAGLLVGFLATMMLFTGRIDDTPDATYEVVSAHVTRVKYLLISQGVTLLISLCMALVAMAWMLLYAVKANEFVLTTIGSILCGFAMLCLVRSLLLPLQIYELHENWLGALLHRKRASTNAAYEKQNK</sequence>
<organism evidence="2 3">
    <name type="scientific">Dyella mobilis</name>
    <dbReference type="NCBI Taxonomy" id="1849582"/>
    <lineage>
        <taxon>Bacteria</taxon>
        <taxon>Pseudomonadati</taxon>
        <taxon>Pseudomonadota</taxon>
        <taxon>Gammaproteobacteria</taxon>
        <taxon>Lysobacterales</taxon>
        <taxon>Rhodanobacteraceae</taxon>
        <taxon>Dyella</taxon>
    </lineage>
</organism>
<evidence type="ECO:0000313" key="3">
    <source>
        <dbReference type="Proteomes" id="UP001430193"/>
    </source>
</evidence>
<feature type="transmembrane region" description="Helical" evidence="1">
    <location>
        <begin position="166"/>
        <end position="188"/>
    </location>
</feature>
<evidence type="ECO:0000313" key="2">
    <source>
        <dbReference type="EMBL" id="MBM7129444.1"/>
    </source>
</evidence>
<keyword evidence="1" id="KW-0472">Membrane</keyword>
<feature type="transmembrane region" description="Helical" evidence="1">
    <location>
        <begin position="86"/>
        <end position="109"/>
    </location>
</feature>
<dbReference type="Proteomes" id="UP001430193">
    <property type="component" value="Unassembled WGS sequence"/>
</dbReference>
<keyword evidence="1" id="KW-1133">Transmembrane helix</keyword>
<dbReference type="EMBL" id="JADIKF010000038">
    <property type="protein sequence ID" value="MBM7129444.1"/>
    <property type="molecule type" value="Genomic_DNA"/>
</dbReference>
<reference evidence="2" key="1">
    <citation type="submission" date="2020-10" db="EMBL/GenBank/DDBJ databases">
        <title>Phylogeny of dyella-like bacteria.</title>
        <authorList>
            <person name="Fu J."/>
        </authorList>
    </citation>
    <scope>NUCLEOTIDE SEQUENCE</scope>
    <source>
        <strain evidence="2">DHON07</strain>
    </source>
</reference>
<feature type="transmembrane region" description="Helical" evidence="1">
    <location>
        <begin position="140"/>
        <end position="160"/>
    </location>
</feature>
<comment type="caution">
    <text evidence="2">The sequence shown here is derived from an EMBL/GenBank/DDBJ whole genome shotgun (WGS) entry which is preliminary data.</text>
</comment>
<dbReference type="RefSeq" id="WP_204631069.1">
    <property type="nucleotide sequence ID" value="NZ_BSOC01000003.1"/>
</dbReference>
<keyword evidence="3" id="KW-1185">Reference proteome</keyword>
<keyword evidence="1" id="KW-0812">Transmembrane</keyword>
<evidence type="ECO:0008006" key="4">
    <source>
        <dbReference type="Google" id="ProtNLM"/>
    </source>
</evidence>
<name>A0ABS2KE49_9GAMM</name>
<feature type="transmembrane region" description="Helical" evidence="1">
    <location>
        <begin position="56"/>
        <end position="74"/>
    </location>
</feature>
<proteinExistence type="predicted"/>
<protein>
    <recommendedName>
        <fullName evidence="4">Yip1 domain-containing protein</fullName>
    </recommendedName>
</protein>
<accession>A0ABS2KE49</accession>
<gene>
    <name evidence="2" type="ORF">ISS99_07900</name>
</gene>